<dbReference type="InterPro" id="IPR049428">
    <property type="entry name" value="RecA-like_N"/>
</dbReference>
<dbReference type="InterPro" id="IPR027417">
    <property type="entry name" value="P-loop_NTPase"/>
</dbReference>
<dbReference type="EMBL" id="PTQR01000039">
    <property type="protein sequence ID" value="TKX24712.1"/>
    <property type="molecule type" value="Genomic_DNA"/>
</dbReference>
<evidence type="ECO:0000259" key="8">
    <source>
        <dbReference type="PROSITE" id="PS50162"/>
    </source>
</evidence>
<sequence>MAIHSASQPLPSPSAGQLPSQRLPTVSATQALKNLQTNAPSPLKTGLPQLDALLGSNGNLESDSLRSPLGPVGVQRGTVTEIWGPSGSGKTTLASQLAAHALSAGNKVIWADASTPLAPTRLTTVLSTLSPSPPPLSNLHHLPLPTLSHLLTLLLYPPSSLPLQSTSLLIITNIHAPLDAAYPRFPPNASRPQSEAQKWAANRRYAVTGSLIQALRKVAVLHGLAVVVTCNAVTRGRGRGEGGAVLVSAMGGVEWERGVGVRMGCFRDYSTSRAGGRGRGGEDQGGEKERTGRWKDGWFLGVTKVGGKTLVEGDGEVGVVVGVEVGGGGMREMKGKGERVGGAVAKVVSPVKSKGKRTFEEVGDSDDEMGSEYGWHEGDEVAAEGLIDEDDVVLLGERKAEGMKHPAEQDEN</sequence>
<evidence type="ECO:0000313" key="9">
    <source>
        <dbReference type="EMBL" id="TKX24712.1"/>
    </source>
</evidence>
<reference evidence="9 10" key="1">
    <citation type="submission" date="2018-02" db="EMBL/GenBank/DDBJ databases">
        <title>Draft genome sequences of Elsinoe sp., causing black scab on jojoba.</title>
        <authorList>
            <person name="Stodart B."/>
            <person name="Jeffress S."/>
            <person name="Ash G."/>
            <person name="Arun Chinnappa K."/>
        </authorList>
    </citation>
    <scope>NUCLEOTIDE SEQUENCE [LARGE SCALE GENOMIC DNA]</scope>
    <source>
        <strain evidence="9 10">Hillstone_2</strain>
    </source>
</reference>
<dbReference type="InterPro" id="IPR003593">
    <property type="entry name" value="AAA+_ATPase"/>
</dbReference>
<evidence type="ECO:0000256" key="4">
    <source>
        <dbReference type="ARBA" id="ARBA00022840"/>
    </source>
</evidence>
<dbReference type="GO" id="GO:0033063">
    <property type="term" value="C:Rad51B-Rad51C-Rad51D-XRCC2 complex"/>
    <property type="evidence" value="ECO:0007669"/>
    <property type="project" value="TreeGrafter"/>
</dbReference>
<gene>
    <name evidence="9" type="ORF">C1H76_3322</name>
</gene>
<evidence type="ECO:0000313" key="10">
    <source>
        <dbReference type="Proteomes" id="UP000308133"/>
    </source>
</evidence>
<comment type="subcellular location">
    <subcellularLocation>
        <location evidence="1">Nucleus</location>
    </subcellularLocation>
</comment>
<dbReference type="PANTHER" id="PTHR46239:SF1">
    <property type="entry name" value="DNA REPAIR PROTEIN RAD51 HOMOLOG 3"/>
    <property type="match status" value="1"/>
</dbReference>
<comment type="caution">
    <text evidence="9">The sequence shown here is derived from an EMBL/GenBank/DDBJ whole genome shotgun (WGS) entry which is preliminary data.</text>
</comment>
<dbReference type="SUPFAM" id="SSF52540">
    <property type="entry name" value="P-loop containing nucleoside triphosphate hydrolases"/>
    <property type="match status" value="1"/>
</dbReference>
<dbReference type="GO" id="GO:0005657">
    <property type="term" value="C:replication fork"/>
    <property type="evidence" value="ECO:0007669"/>
    <property type="project" value="TreeGrafter"/>
</dbReference>
<dbReference type="GO" id="GO:0000400">
    <property type="term" value="F:four-way junction DNA binding"/>
    <property type="evidence" value="ECO:0007669"/>
    <property type="project" value="TreeGrafter"/>
</dbReference>
<feature type="domain" description="RecA family profile 1" evidence="8">
    <location>
        <begin position="39"/>
        <end position="233"/>
    </location>
</feature>
<evidence type="ECO:0000256" key="7">
    <source>
        <dbReference type="SAM" id="MobiDB-lite"/>
    </source>
</evidence>
<dbReference type="InterPro" id="IPR020588">
    <property type="entry name" value="RecA_ATP-bd"/>
</dbReference>
<keyword evidence="5" id="KW-0234">DNA repair</keyword>
<dbReference type="GO" id="GO:0007131">
    <property type="term" value="P:reciprocal meiotic recombination"/>
    <property type="evidence" value="ECO:0007669"/>
    <property type="project" value="TreeGrafter"/>
</dbReference>
<dbReference type="Gene3D" id="3.40.50.300">
    <property type="entry name" value="P-loop containing nucleotide triphosphate hydrolases"/>
    <property type="match status" value="1"/>
</dbReference>
<dbReference type="GO" id="GO:0140664">
    <property type="term" value="F:ATP-dependent DNA damage sensor activity"/>
    <property type="evidence" value="ECO:0007669"/>
    <property type="project" value="InterPro"/>
</dbReference>
<evidence type="ECO:0000256" key="6">
    <source>
        <dbReference type="ARBA" id="ARBA00023242"/>
    </source>
</evidence>
<feature type="region of interest" description="Disordered" evidence="7">
    <location>
        <begin position="37"/>
        <end position="72"/>
    </location>
</feature>
<accession>A0A4V6DUI2</accession>
<protein>
    <submittedName>
        <fullName evidence="9">Putative recA bacterial DNA recombination protein</fullName>
    </submittedName>
</protein>
<evidence type="ECO:0000256" key="3">
    <source>
        <dbReference type="ARBA" id="ARBA00022763"/>
    </source>
</evidence>
<proteinExistence type="predicted"/>
<feature type="compositionally biased region" description="Basic and acidic residues" evidence="7">
    <location>
        <begin position="279"/>
        <end position="291"/>
    </location>
</feature>
<dbReference type="PANTHER" id="PTHR46239">
    <property type="entry name" value="DNA REPAIR PROTEIN RAD51 HOMOLOG 3 RAD51C"/>
    <property type="match status" value="1"/>
</dbReference>
<organism evidence="9 10">
    <name type="scientific">Elsinoe australis</name>
    <dbReference type="NCBI Taxonomy" id="40998"/>
    <lineage>
        <taxon>Eukaryota</taxon>
        <taxon>Fungi</taxon>
        <taxon>Dikarya</taxon>
        <taxon>Ascomycota</taxon>
        <taxon>Pezizomycotina</taxon>
        <taxon>Dothideomycetes</taxon>
        <taxon>Dothideomycetidae</taxon>
        <taxon>Myriangiales</taxon>
        <taxon>Elsinoaceae</taxon>
        <taxon>Elsinoe</taxon>
    </lineage>
</organism>
<dbReference type="Proteomes" id="UP000308133">
    <property type="component" value="Unassembled WGS sequence"/>
</dbReference>
<keyword evidence="4" id="KW-0067">ATP-binding</keyword>
<dbReference type="PROSITE" id="PS50162">
    <property type="entry name" value="RECA_2"/>
    <property type="match status" value="1"/>
</dbReference>
<dbReference type="InterPro" id="IPR052093">
    <property type="entry name" value="HR_Repair_Mediator"/>
</dbReference>
<evidence type="ECO:0000256" key="1">
    <source>
        <dbReference type="ARBA" id="ARBA00004123"/>
    </source>
</evidence>
<dbReference type="SMART" id="SM00382">
    <property type="entry name" value="AAA"/>
    <property type="match status" value="1"/>
</dbReference>
<dbReference type="GO" id="GO:0033065">
    <property type="term" value="C:Rad51C-XRCC3 complex"/>
    <property type="evidence" value="ECO:0007669"/>
    <property type="project" value="TreeGrafter"/>
</dbReference>
<evidence type="ECO:0000256" key="2">
    <source>
        <dbReference type="ARBA" id="ARBA00022741"/>
    </source>
</evidence>
<feature type="region of interest" description="Disordered" evidence="7">
    <location>
        <begin position="1"/>
        <end position="23"/>
    </location>
</feature>
<dbReference type="AlphaFoldDB" id="A0A4V6DUI2"/>
<dbReference type="GO" id="GO:0005524">
    <property type="term" value="F:ATP binding"/>
    <property type="evidence" value="ECO:0007669"/>
    <property type="project" value="UniProtKB-KW"/>
</dbReference>
<dbReference type="GO" id="GO:0000707">
    <property type="term" value="P:meiotic DNA recombinase assembly"/>
    <property type="evidence" value="ECO:0007669"/>
    <property type="project" value="TreeGrafter"/>
</dbReference>
<evidence type="ECO:0000256" key="5">
    <source>
        <dbReference type="ARBA" id="ARBA00023204"/>
    </source>
</evidence>
<dbReference type="Pfam" id="PF00154">
    <property type="entry name" value="RecA_N"/>
    <property type="match status" value="1"/>
</dbReference>
<dbReference type="GO" id="GO:0008821">
    <property type="term" value="F:crossover junction DNA endonuclease activity"/>
    <property type="evidence" value="ECO:0007669"/>
    <property type="project" value="TreeGrafter"/>
</dbReference>
<keyword evidence="2" id="KW-0547">Nucleotide-binding</keyword>
<name>A0A4V6DUI2_9PEZI</name>
<feature type="region of interest" description="Disordered" evidence="7">
    <location>
        <begin position="272"/>
        <end position="291"/>
    </location>
</feature>
<keyword evidence="6" id="KW-0539">Nucleus</keyword>
<keyword evidence="3" id="KW-0227">DNA damage</keyword>